<gene>
    <name evidence="3" type="ORF">GGQ93_001770</name>
</gene>
<feature type="compositionally biased region" description="Polar residues" evidence="1">
    <location>
        <begin position="1"/>
        <end position="10"/>
    </location>
</feature>
<dbReference type="AlphaFoldDB" id="A0A7W9C6J0"/>
<evidence type="ECO:0000313" key="4">
    <source>
        <dbReference type="Proteomes" id="UP000527324"/>
    </source>
</evidence>
<dbReference type="EMBL" id="JACHOQ010000003">
    <property type="protein sequence ID" value="MBB5740056.1"/>
    <property type="molecule type" value="Genomic_DNA"/>
</dbReference>
<keyword evidence="2" id="KW-0472">Membrane</keyword>
<protein>
    <submittedName>
        <fullName evidence="3">Uncharacterized protein</fullName>
    </submittedName>
</protein>
<organism evidence="3 4">
    <name type="scientific">Brevundimonas aurantiaca</name>
    <dbReference type="NCBI Taxonomy" id="74316"/>
    <lineage>
        <taxon>Bacteria</taxon>
        <taxon>Pseudomonadati</taxon>
        <taxon>Pseudomonadota</taxon>
        <taxon>Alphaproteobacteria</taxon>
        <taxon>Caulobacterales</taxon>
        <taxon>Caulobacteraceae</taxon>
        <taxon>Brevundimonas</taxon>
    </lineage>
</organism>
<dbReference type="Proteomes" id="UP000527324">
    <property type="component" value="Unassembled WGS sequence"/>
</dbReference>
<dbReference type="RefSeq" id="WP_183216454.1">
    <property type="nucleotide sequence ID" value="NZ_CAJFZS010000001.1"/>
</dbReference>
<proteinExistence type="predicted"/>
<evidence type="ECO:0000256" key="2">
    <source>
        <dbReference type="SAM" id="Phobius"/>
    </source>
</evidence>
<evidence type="ECO:0000256" key="1">
    <source>
        <dbReference type="SAM" id="MobiDB-lite"/>
    </source>
</evidence>
<keyword evidence="4" id="KW-1185">Reference proteome</keyword>
<feature type="transmembrane region" description="Helical" evidence="2">
    <location>
        <begin position="30"/>
        <end position="53"/>
    </location>
</feature>
<sequence>MRFSTLTRASTGAEGPIWSRPRKRKRRVSAASLVNTLLVLLALIGALTLVLSIRAGSVETAGRTMDGWIATAWAHGQALIDRTPSPSR</sequence>
<feature type="region of interest" description="Disordered" evidence="1">
    <location>
        <begin position="1"/>
        <end position="21"/>
    </location>
</feature>
<keyword evidence="2" id="KW-1133">Transmembrane helix</keyword>
<comment type="caution">
    <text evidence="3">The sequence shown here is derived from an EMBL/GenBank/DDBJ whole genome shotgun (WGS) entry which is preliminary data.</text>
</comment>
<name>A0A7W9C6J0_9CAUL</name>
<keyword evidence="2" id="KW-0812">Transmembrane</keyword>
<reference evidence="3 4" key="1">
    <citation type="submission" date="2020-08" db="EMBL/GenBank/DDBJ databases">
        <title>Genomic Encyclopedia of Type Strains, Phase IV (KMG-IV): sequencing the most valuable type-strain genomes for metagenomic binning, comparative biology and taxonomic classification.</title>
        <authorList>
            <person name="Goeker M."/>
        </authorList>
    </citation>
    <scope>NUCLEOTIDE SEQUENCE [LARGE SCALE GENOMIC DNA]</scope>
    <source>
        <strain evidence="3 4">DSM 4731</strain>
    </source>
</reference>
<accession>A0A7W9C6J0</accession>
<dbReference type="GeneID" id="88840339"/>
<evidence type="ECO:0000313" key="3">
    <source>
        <dbReference type="EMBL" id="MBB5740056.1"/>
    </source>
</evidence>